<gene>
    <name evidence="1" type="ORF">LKD37_13150</name>
</gene>
<evidence type="ECO:0008006" key="3">
    <source>
        <dbReference type="Google" id="ProtNLM"/>
    </source>
</evidence>
<reference evidence="1" key="1">
    <citation type="submission" date="2021-10" db="EMBL/GenBank/DDBJ databases">
        <title>Anaerobic single-cell dispensing facilitates the cultivation of human gut bacteria.</title>
        <authorList>
            <person name="Afrizal A."/>
        </authorList>
    </citation>
    <scope>NUCLEOTIDE SEQUENCE</scope>
    <source>
        <strain evidence="1">CLA-AA-H272</strain>
    </source>
</reference>
<evidence type="ECO:0000313" key="2">
    <source>
        <dbReference type="Proteomes" id="UP001199319"/>
    </source>
</evidence>
<keyword evidence="2" id="KW-1185">Reference proteome</keyword>
<sequence>MSLAMRPNEVNTEVQYDCKVRHQAVIFLYTEVQNMRKNMTEIVFILDRSGSMSGLEKDTIGGFNSMIEKQKKENGEALISTVLFDNVSEVIHDRVPVQKVDPMTDRDYSVRGCTALLDAIGGAIHHIGNVHKYARNEDVPEHTLFVITTDGMENASRRYDSETVKKMIERQKEKYGWEFLFLGANIDAVETAKHFGIGADRAVNYHSDHKGTQLNYEVLSEAVSAVRCSVPLGTNWKKRIDEDFNSRKDGRKQ</sequence>
<dbReference type="SUPFAM" id="SSF53300">
    <property type="entry name" value="vWA-like"/>
    <property type="match status" value="1"/>
</dbReference>
<dbReference type="Gene3D" id="3.40.50.410">
    <property type="entry name" value="von Willebrand factor, type A domain"/>
    <property type="match status" value="1"/>
</dbReference>
<dbReference type="EMBL" id="JAJEPW010000049">
    <property type="protein sequence ID" value="MCC2130448.1"/>
    <property type="molecule type" value="Genomic_DNA"/>
</dbReference>
<proteinExistence type="predicted"/>
<protein>
    <recommendedName>
        <fullName evidence="3">VWFA domain-containing protein</fullName>
    </recommendedName>
</protein>
<dbReference type="Proteomes" id="UP001199319">
    <property type="component" value="Unassembled WGS sequence"/>
</dbReference>
<dbReference type="AlphaFoldDB" id="A0AAE3AI71"/>
<accession>A0AAE3AI71</accession>
<evidence type="ECO:0000313" key="1">
    <source>
        <dbReference type="EMBL" id="MCC2130448.1"/>
    </source>
</evidence>
<name>A0AAE3AI71_9FIRM</name>
<comment type="caution">
    <text evidence="1">The sequence shown here is derived from an EMBL/GenBank/DDBJ whole genome shotgun (WGS) entry which is preliminary data.</text>
</comment>
<organism evidence="1 2">
    <name type="scientific">Brotocaccenecus cirricatena</name>
    <dbReference type="NCBI Taxonomy" id="3064195"/>
    <lineage>
        <taxon>Bacteria</taxon>
        <taxon>Bacillati</taxon>
        <taxon>Bacillota</taxon>
        <taxon>Clostridia</taxon>
        <taxon>Eubacteriales</taxon>
        <taxon>Oscillospiraceae</taxon>
        <taxon>Brotocaccenecus</taxon>
    </lineage>
</organism>
<dbReference type="InterPro" id="IPR036465">
    <property type="entry name" value="vWFA_dom_sf"/>
</dbReference>